<dbReference type="Proteomes" id="UP000029981">
    <property type="component" value="Chromosome 2"/>
</dbReference>
<proteinExistence type="predicted"/>
<organism evidence="1 2">
    <name type="scientific">Cucumis sativus</name>
    <name type="common">Cucumber</name>
    <dbReference type="NCBI Taxonomy" id="3659"/>
    <lineage>
        <taxon>Eukaryota</taxon>
        <taxon>Viridiplantae</taxon>
        <taxon>Streptophyta</taxon>
        <taxon>Embryophyta</taxon>
        <taxon>Tracheophyta</taxon>
        <taxon>Spermatophyta</taxon>
        <taxon>Magnoliopsida</taxon>
        <taxon>eudicotyledons</taxon>
        <taxon>Gunneridae</taxon>
        <taxon>Pentapetalae</taxon>
        <taxon>rosids</taxon>
        <taxon>fabids</taxon>
        <taxon>Cucurbitales</taxon>
        <taxon>Cucurbitaceae</taxon>
        <taxon>Benincaseae</taxon>
        <taxon>Cucumis</taxon>
    </lineage>
</organism>
<reference evidence="1 2" key="3">
    <citation type="journal article" date="2010" name="BMC Genomics">
        <title>Transcriptome sequencing and comparative analysis of cucumber flowers with different sex types.</title>
        <authorList>
            <person name="Guo S."/>
            <person name="Zheng Y."/>
            <person name="Joung J.G."/>
            <person name="Liu S."/>
            <person name="Zhang Z."/>
            <person name="Crasta O.R."/>
            <person name="Sobral B.W."/>
            <person name="Xu Y."/>
            <person name="Huang S."/>
            <person name="Fei Z."/>
        </authorList>
    </citation>
    <scope>NUCLEOTIDE SEQUENCE [LARGE SCALE GENOMIC DNA]</scope>
    <source>
        <strain evidence="2">cv. 9930</strain>
    </source>
</reference>
<evidence type="ECO:0000313" key="1">
    <source>
        <dbReference type="EMBL" id="KGN60591.1"/>
    </source>
</evidence>
<dbReference type="Gramene" id="KGN60591">
    <property type="protein sequence ID" value="KGN60591"/>
    <property type="gene ID" value="Csa_2G000980"/>
</dbReference>
<gene>
    <name evidence="1" type="ORF">Csa_2G000980</name>
</gene>
<evidence type="ECO:0000313" key="2">
    <source>
        <dbReference type="Proteomes" id="UP000029981"/>
    </source>
</evidence>
<reference evidence="1 2" key="1">
    <citation type="journal article" date="2009" name="Nat. Genet.">
        <title>The genome of the cucumber, Cucumis sativus L.</title>
        <authorList>
            <person name="Huang S."/>
            <person name="Li R."/>
            <person name="Zhang Z."/>
            <person name="Li L."/>
            <person name="Gu X."/>
            <person name="Fan W."/>
            <person name="Lucas W.J."/>
            <person name="Wang X."/>
            <person name="Xie B."/>
            <person name="Ni P."/>
            <person name="Ren Y."/>
            <person name="Zhu H."/>
            <person name="Li J."/>
            <person name="Lin K."/>
            <person name="Jin W."/>
            <person name="Fei Z."/>
            <person name="Li G."/>
            <person name="Staub J."/>
            <person name="Kilian A."/>
            <person name="van der Vossen E.A."/>
            <person name="Wu Y."/>
            <person name="Guo J."/>
            <person name="He J."/>
            <person name="Jia Z."/>
            <person name="Ren Y."/>
            <person name="Tian G."/>
            <person name="Lu Y."/>
            <person name="Ruan J."/>
            <person name="Qian W."/>
            <person name="Wang M."/>
            <person name="Huang Q."/>
            <person name="Li B."/>
            <person name="Xuan Z."/>
            <person name="Cao J."/>
            <person name="Asan"/>
            <person name="Wu Z."/>
            <person name="Zhang J."/>
            <person name="Cai Q."/>
            <person name="Bai Y."/>
            <person name="Zhao B."/>
            <person name="Han Y."/>
            <person name="Li Y."/>
            <person name="Li X."/>
            <person name="Wang S."/>
            <person name="Shi Q."/>
            <person name="Liu S."/>
            <person name="Cho W.K."/>
            <person name="Kim J.Y."/>
            <person name="Xu Y."/>
            <person name="Heller-Uszynska K."/>
            <person name="Miao H."/>
            <person name="Cheng Z."/>
            <person name="Zhang S."/>
            <person name="Wu J."/>
            <person name="Yang Y."/>
            <person name="Kang H."/>
            <person name="Li M."/>
            <person name="Liang H."/>
            <person name="Ren X."/>
            <person name="Shi Z."/>
            <person name="Wen M."/>
            <person name="Jian M."/>
            <person name="Yang H."/>
            <person name="Zhang G."/>
            <person name="Yang Z."/>
            <person name="Chen R."/>
            <person name="Liu S."/>
            <person name="Li J."/>
            <person name="Ma L."/>
            <person name="Liu H."/>
            <person name="Zhou Y."/>
            <person name="Zhao J."/>
            <person name="Fang X."/>
            <person name="Li G."/>
            <person name="Fang L."/>
            <person name="Li Y."/>
            <person name="Liu D."/>
            <person name="Zheng H."/>
            <person name="Zhang Y."/>
            <person name="Qin N."/>
            <person name="Li Z."/>
            <person name="Yang G."/>
            <person name="Yang S."/>
            <person name="Bolund L."/>
            <person name="Kristiansen K."/>
            <person name="Zheng H."/>
            <person name="Li S."/>
            <person name="Zhang X."/>
            <person name="Yang H."/>
            <person name="Wang J."/>
            <person name="Sun R."/>
            <person name="Zhang B."/>
            <person name="Jiang S."/>
            <person name="Wang J."/>
            <person name="Du Y."/>
            <person name="Li S."/>
        </authorList>
    </citation>
    <scope>NUCLEOTIDE SEQUENCE [LARGE SCALE GENOMIC DNA]</scope>
    <source>
        <strain evidence="2">cv. 9930</strain>
    </source>
</reference>
<keyword evidence="2" id="KW-1185">Reference proteome</keyword>
<protein>
    <submittedName>
        <fullName evidence="1">Uncharacterized protein</fullName>
    </submittedName>
</protein>
<accession>A0A0A0LKS2</accession>
<sequence length="85" mass="9412">MQVLVDSHNIQVQQLKVTNLSLRTQRKTGAAAVKPRAEPNKCSTNAVECDNANLPWSCSCSGMVEWEYLAGSSPLISWFINFITL</sequence>
<reference evidence="1 2" key="2">
    <citation type="journal article" date="2009" name="PLoS ONE">
        <title>An integrated genetic and cytogenetic map of the cucumber genome.</title>
        <authorList>
            <person name="Ren Y."/>
            <person name="Zhang Z."/>
            <person name="Liu J."/>
            <person name="Staub J.E."/>
            <person name="Han Y."/>
            <person name="Cheng Z."/>
            <person name="Li X."/>
            <person name="Lu J."/>
            <person name="Miao H."/>
            <person name="Kang H."/>
            <person name="Xie B."/>
            <person name="Gu X."/>
            <person name="Wang X."/>
            <person name="Du Y."/>
            <person name="Jin W."/>
            <person name="Huang S."/>
        </authorList>
    </citation>
    <scope>NUCLEOTIDE SEQUENCE [LARGE SCALE GENOMIC DNA]</scope>
    <source>
        <strain evidence="2">cv. 9930</strain>
    </source>
</reference>
<name>A0A0A0LKS2_CUCSA</name>
<reference evidence="1 2" key="4">
    <citation type="journal article" date="2011" name="BMC Genomics">
        <title>RNA-Seq improves annotation of protein-coding genes in the cucumber genome.</title>
        <authorList>
            <person name="Li Z."/>
            <person name="Zhang Z."/>
            <person name="Yan P."/>
            <person name="Huang S."/>
            <person name="Fei Z."/>
            <person name="Lin K."/>
        </authorList>
    </citation>
    <scope>NUCLEOTIDE SEQUENCE [LARGE SCALE GENOMIC DNA]</scope>
    <source>
        <strain evidence="2">cv. 9930</strain>
    </source>
</reference>
<dbReference type="AlphaFoldDB" id="A0A0A0LKS2"/>
<dbReference type="EMBL" id="CM002923">
    <property type="protein sequence ID" value="KGN60591.1"/>
    <property type="molecule type" value="Genomic_DNA"/>
</dbReference>